<dbReference type="EC" id="2.8.1.12" evidence="3"/>
<comment type="pathway">
    <text evidence="1">Cofactor biosynthesis; molybdopterin biosynthesis.</text>
</comment>
<evidence type="ECO:0000256" key="6">
    <source>
        <dbReference type="ARBA" id="ARBA00026066"/>
    </source>
</evidence>
<proteinExistence type="inferred from homology"/>
<accession>A0A840DYE0</accession>
<evidence type="ECO:0000256" key="9">
    <source>
        <dbReference type="ARBA" id="ARBA00030781"/>
    </source>
</evidence>
<dbReference type="Proteomes" id="UP000576209">
    <property type="component" value="Unassembled WGS sequence"/>
</dbReference>
<dbReference type="Gene3D" id="3.90.1170.40">
    <property type="entry name" value="Molybdopterin biosynthesis MoaE subunit"/>
    <property type="match status" value="1"/>
</dbReference>
<dbReference type="PANTHER" id="PTHR23404">
    <property type="entry name" value="MOLYBDOPTERIN SYNTHASE RELATED"/>
    <property type="match status" value="1"/>
</dbReference>
<evidence type="ECO:0000256" key="1">
    <source>
        <dbReference type="ARBA" id="ARBA00005046"/>
    </source>
</evidence>
<keyword evidence="12" id="KW-0808">Transferase</keyword>
<keyword evidence="13" id="KW-1185">Reference proteome</keyword>
<dbReference type="CDD" id="cd00756">
    <property type="entry name" value="MoaE"/>
    <property type="match status" value="1"/>
</dbReference>
<sequence>MDEFSGTIDVALSDHPLELDTCYRFVQHPSCGGLCLFVGTIRDLNLGHTVTHLEFDAYDGMAIKEMRKLALAARDTFDLQAVSLHHRKGDLEIGDVAVIIAVSSVHRAAAFAGCEWIIDELKKTVPIWKKEFREDGSHWLNARP</sequence>
<comment type="similarity">
    <text evidence="2">Belongs to the MoaE family.</text>
</comment>
<evidence type="ECO:0000256" key="2">
    <source>
        <dbReference type="ARBA" id="ARBA00005426"/>
    </source>
</evidence>
<protein>
    <recommendedName>
        <fullName evidence="4">Molybdopterin synthase catalytic subunit</fullName>
        <ecNumber evidence="3">2.8.1.12</ecNumber>
    </recommendedName>
    <alternativeName>
        <fullName evidence="9">MPT synthase subunit 2</fullName>
    </alternativeName>
    <alternativeName>
        <fullName evidence="7">Molybdenum cofactor biosynthesis protein E</fullName>
    </alternativeName>
    <alternativeName>
        <fullName evidence="8">Molybdopterin-converting factor large subunit</fullName>
    </alternativeName>
    <alternativeName>
        <fullName evidence="10">Molybdopterin-converting factor subunit 2</fullName>
    </alternativeName>
</protein>
<evidence type="ECO:0000313" key="13">
    <source>
        <dbReference type="Proteomes" id="UP000576209"/>
    </source>
</evidence>
<evidence type="ECO:0000313" key="12">
    <source>
        <dbReference type="EMBL" id="MBB4078264.1"/>
    </source>
</evidence>
<comment type="subunit">
    <text evidence="6">Heterotetramer of 2 MoaD subunits and 2 MoaE subunits. Also stable as homodimer. The enzyme changes between these two forms during catalysis.</text>
</comment>
<comment type="catalytic activity">
    <reaction evidence="11">
        <text>2 [molybdopterin-synthase sulfur-carrier protein]-C-terminal-Gly-aminoethanethioate + cyclic pyranopterin phosphate + H2O = molybdopterin + 2 [molybdopterin-synthase sulfur-carrier protein]-C-terminal Gly-Gly + 2 H(+)</text>
        <dbReference type="Rhea" id="RHEA:26333"/>
        <dbReference type="Rhea" id="RHEA-COMP:12202"/>
        <dbReference type="Rhea" id="RHEA-COMP:19907"/>
        <dbReference type="ChEBI" id="CHEBI:15377"/>
        <dbReference type="ChEBI" id="CHEBI:15378"/>
        <dbReference type="ChEBI" id="CHEBI:58698"/>
        <dbReference type="ChEBI" id="CHEBI:59648"/>
        <dbReference type="ChEBI" id="CHEBI:90778"/>
        <dbReference type="ChEBI" id="CHEBI:232372"/>
        <dbReference type="EC" id="2.8.1.12"/>
    </reaction>
</comment>
<keyword evidence="5" id="KW-0501">Molybdenum cofactor biosynthesis</keyword>
<dbReference type="AlphaFoldDB" id="A0A840DYE0"/>
<dbReference type="SUPFAM" id="SSF54690">
    <property type="entry name" value="Molybdopterin synthase subunit MoaE"/>
    <property type="match status" value="1"/>
</dbReference>
<gene>
    <name evidence="12" type="ORF">GGR28_000865</name>
</gene>
<organism evidence="12 13">
    <name type="scientific">Neolewinella aquimaris</name>
    <dbReference type="NCBI Taxonomy" id="1835722"/>
    <lineage>
        <taxon>Bacteria</taxon>
        <taxon>Pseudomonadati</taxon>
        <taxon>Bacteroidota</taxon>
        <taxon>Saprospiria</taxon>
        <taxon>Saprospirales</taxon>
        <taxon>Lewinellaceae</taxon>
        <taxon>Neolewinella</taxon>
    </lineage>
</organism>
<name>A0A840DYE0_9BACT</name>
<dbReference type="RefSeq" id="WP_319936699.1">
    <property type="nucleotide sequence ID" value="NZ_JACIFF010000001.1"/>
</dbReference>
<dbReference type="EMBL" id="JACIFF010000001">
    <property type="protein sequence ID" value="MBB4078264.1"/>
    <property type="molecule type" value="Genomic_DNA"/>
</dbReference>
<reference evidence="12 13" key="1">
    <citation type="submission" date="2020-08" db="EMBL/GenBank/DDBJ databases">
        <title>Genomic Encyclopedia of Type Strains, Phase IV (KMG-IV): sequencing the most valuable type-strain genomes for metagenomic binning, comparative biology and taxonomic classification.</title>
        <authorList>
            <person name="Goeker M."/>
        </authorList>
    </citation>
    <scope>NUCLEOTIDE SEQUENCE [LARGE SCALE GENOMIC DNA]</scope>
    <source>
        <strain evidence="12 13">DSM 105137</strain>
    </source>
</reference>
<dbReference type="GO" id="GO:0030366">
    <property type="term" value="F:molybdopterin synthase activity"/>
    <property type="evidence" value="ECO:0007669"/>
    <property type="project" value="UniProtKB-EC"/>
</dbReference>
<evidence type="ECO:0000256" key="8">
    <source>
        <dbReference type="ARBA" id="ARBA00030407"/>
    </source>
</evidence>
<dbReference type="InterPro" id="IPR036563">
    <property type="entry name" value="MoaE_sf"/>
</dbReference>
<dbReference type="Pfam" id="PF02391">
    <property type="entry name" value="MoaE"/>
    <property type="match status" value="1"/>
</dbReference>
<dbReference type="InterPro" id="IPR003448">
    <property type="entry name" value="Mopterin_biosynth_MoaE"/>
</dbReference>
<evidence type="ECO:0000256" key="7">
    <source>
        <dbReference type="ARBA" id="ARBA00029745"/>
    </source>
</evidence>
<evidence type="ECO:0000256" key="11">
    <source>
        <dbReference type="ARBA" id="ARBA00049878"/>
    </source>
</evidence>
<evidence type="ECO:0000256" key="10">
    <source>
        <dbReference type="ARBA" id="ARBA00032474"/>
    </source>
</evidence>
<dbReference type="GO" id="GO:0006777">
    <property type="term" value="P:Mo-molybdopterin cofactor biosynthetic process"/>
    <property type="evidence" value="ECO:0007669"/>
    <property type="project" value="UniProtKB-KW"/>
</dbReference>
<comment type="caution">
    <text evidence="12">The sequence shown here is derived from an EMBL/GenBank/DDBJ whole genome shotgun (WGS) entry which is preliminary data.</text>
</comment>
<evidence type="ECO:0000256" key="3">
    <source>
        <dbReference type="ARBA" id="ARBA00011950"/>
    </source>
</evidence>
<evidence type="ECO:0000256" key="4">
    <source>
        <dbReference type="ARBA" id="ARBA00013858"/>
    </source>
</evidence>
<evidence type="ECO:0000256" key="5">
    <source>
        <dbReference type="ARBA" id="ARBA00023150"/>
    </source>
</evidence>